<comment type="caution">
    <text evidence="1">The sequence shown here is derived from an EMBL/GenBank/DDBJ whole genome shotgun (WGS) entry which is preliminary data.</text>
</comment>
<evidence type="ECO:0000313" key="2">
    <source>
        <dbReference type="Proteomes" id="UP001246576"/>
    </source>
</evidence>
<gene>
    <name evidence="1" type="ORF">RI048_27415</name>
</gene>
<reference evidence="1" key="1">
    <citation type="submission" date="2023-09" db="EMBL/GenBank/DDBJ databases">
        <title>Description of first Herbaspirillum huttiense subsp. nephrolepsisexaltata and Herbaspirillum huttiense subsp. lycopersicon.</title>
        <authorList>
            <person name="Poudel M."/>
            <person name="Sharma A."/>
            <person name="Goss E."/>
            <person name="Tapia J.H."/>
            <person name="Harmon C.M."/>
            <person name="Jones J.B."/>
        </authorList>
    </citation>
    <scope>NUCLEOTIDE SEQUENCE</scope>
    <source>
        <strain evidence="1">SE1</strain>
    </source>
</reference>
<sequence>LKQMFLDLRELGYEGSYDRVAAFSRQWKVGQMERVKSASKSTGVNHDDRNKATAKRILLMS</sequence>
<dbReference type="Proteomes" id="UP001246576">
    <property type="component" value="Unassembled WGS sequence"/>
</dbReference>
<name>A0ABU2EUY8_9BURK</name>
<proteinExistence type="predicted"/>
<dbReference type="EMBL" id="JAVLSJ010000031">
    <property type="protein sequence ID" value="MDR9851976.1"/>
    <property type="molecule type" value="Genomic_DNA"/>
</dbReference>
<accession>A0ABU2EUY8</accession>
<organism evidence="1 2">
    <name type="scientific">Herbaspirillum huttiense subsp. lycopersici</name>
    <dbReference type="NCBI Taxonomy" id="3074428"/>
    <lineage>
        <taxon>Bacteria</taxon>
        <taxon>Pseudomonadati</taxon>
        <taxon>Pseudomonadota</taxon>
        <taxon>Betaproteobacteria</taxon>
        <taxon>Burkholderiales</taxon>
        <taxon>Oxalobacteraceae</taxon>
        <taxon>Herbaspirillum</taxon>
    </lineage>
</organism>
<evidence type="ECO:0000313" key="1">
    <source>
        <dbReference type="EMBL" id="MDR9851976.1"/>
    </source>
</evidence>
<dbReference type="RefSeq" id="WP_310841784.1">
    <property type="nucleotide sequence ID" value="NZ_JAVLSJ010000031.1"/>
</dbReference>
<keyword evidence="2" id="KW-1185">Reference proteome</keyword>
<protein>
    <submittedName>
        <fullName evidence="1">Uncharacterized protein</fullName>
    </submittedName>
</protein>
<feature type="non-terminal residue" evidence="1">
    <location>
        <position position="1"/>
    </location>
</feature>